<proteinExistence type="predicted"/>
<evidence type="ECO:0000313" key="3">
    <source>
        <dbReference type="Proteomes" id="UP001157418"/>
    </source>
</evidence>
<organism evidence="2 3">
    <name type="scientific">Lactuca virosa</name>
    <dbReference type="NCBI Taxonomy" id="75947"/>
    <lineage>
        <taxon>Eukaryota</taxon>
        <taxon>Viridiplantae</taxon>
        <taxon>Streptophyta</taxon>
        <taxon>Embryophyta</taxon>
        <taxon>Tracheophyta</taxon>
        <taxon>Spermatophyta</taxon>
        <taxon>Magnoliopsida</taxon>
        <taxon>eudicotyledons</taxon>
        <taxon>Gunneridae</taxon>
        <taxon>Pentapetalae</taxon>
        <taxon>asterids</taxon>
        <taxon>campanulids</taxon>
        <taxon>Asterales</taxon>
        <taxon>Asteraceae</taxon>
        <taxon>Cichorioideae</taxon>
        <taxon>Cichorieae</taxon>
        <taxon>Lactucinae</taxon>
        <taxon>Lactuca</taxon>
    </lineage>
</organism>
<evidence type="ECO:0000313" key="2">
    <source>
        <dbReference type="EMBL" id="CAH1431367.1"/>
    </source>
</evidence>
<gene>
    <name evidence="2" type="ORF">LVIROSA_LOCUS18086</name>
</gene>
<feature type="region of interest" description="Disordered" evidence="1">
    <location>
        <begin position="80"/>
        <end position="101"/>
    </location>
</feature>
<protein>
    <submittedName>
        <fullName evidence="2">Uncharacterized protein</fullName>
    </submittedName>
</protein>
<comment type="caution">
    <text evidence="2">The sequence shown here is derived from an EMBL/GenBank/DDBJ whole genome shotgun (WGS) entry which is preliminary data.</text>
</comment>
<dbReference type="AlphaFoldDB" id="A0AAU9MXJ8"/>
<evidence type="ECO:0000256" key="1">
    <source>
        <dbReference type="SAM" id="MobiDB-lite"/>
    </source>
</evidence>
<reference evidence="2 3" key="1">
    <citation type="submission" date="2022-01" db="EMBL/GenBank/DDBJ databases">
        <authorList>
            <person name="Xiong W."/>
            <person name="Schranz E."/>
        </authorList>
    </citation>
    <scope>NUCLEOTIDE SEQUENCE [LARGE SCALE GENOMIC DNA]</scope>
</reference>
<name>A0AAU9MXJ8_9ASTR</name>
<keyword evidence="3" id="KW-1185">Reference proteome</keyword>
<dbReference type="Proteomes" id="UP001157418">
    <property type="component" value="Unassembled WGS sequence"/>
</dbReference>
<feature type="compositionally biased region" description="Polar residues" evidence="1">
    <location>
        <begin position="83"/>
        <end position="101"/>
    </location>
</feature>
<dbReference type="EMBL" id="CAKMRJ010003334">
    <property type="protein sequence ID" value="CAH1431367.1"/>
    <property type="molecule type" value="Genomic_DNA"/>
</dbReference>
<accession>A0AAU9MXJ8</accession>
<sequence>MPIRKKKQIVKVTVLGNPDDDKATDTEDMDLSKGAFLQYSRHVNADDVDYMSNDVFVNDTPPVSPRKIATVEYNAKEIPNPDVTVNTSDVDTNITNAETSS</sequence>